<gene>
    <name evidence="2" type="ORF">DR864_16315</name>
</gene>
<dbReference type="RefSeq" id="WP_114067987.1">
    <property type="nucleotide sequence ID" value="NZ_CP030850.1"/>
</dbReference>
<proteinExistence type="predicted"/>
<name>A0A344TKN2_9BACT</name>
<dbReference type="SUPFAM" id="SSF54427">
    <property type="entry name" value="NTF2-like"/>
    <property type="match status" value="1"/>
</dbReference>
<organism evidence="2 3">
    <name type="scientific">Runella rosea</name>
    <dbReference type="NCBI Taxonomy" id="2259595"/>
    <lineage>
        <taxon>Bacteria</taxon>
        <taxon>Pseudomonadati</taxon>
        <taxon>Bacteroidota</taxon>
        <taxon>Cytophagia</taxon>
        <taxon>Cytophagales</taxon>
        <taxon>Spirosomataceae</taxon>
        <taxon>Runella</taxon>
    </lineage>
</organism>
<dbReference type="InterPro" id="IPR027843">
    <property type="entry name" value="DUF4440"/>
</dbReference>
<dbReference type="KEGG" id="run:DR864_16315"/>
<feature type="domain" description="DUF4440" evidence="1">
    <location>
        <begin position="35"/>
        <end position="140"/>
    </location>
</feature>
<dbReference type="Proteomes" id="UP000251993">
    <property type="component" value="Chromosome"/>
</dbReference>
<dbReference type="Gene3D" id="3.10.450.50">
    <property type="match status" value="1"/>
</dbReference>
<dbReference type="InterPro" id="IPR032710">
    <property type="entry name" value="NTF2-like_dom_sf"/>
</dbReference>
<dbReference type="OrthoDB" id="1445948at2"/>
<protein>
    <submittedName>
        <fullName evidence="2">Nuclear transport factor 2 family protein</fullName>
    </submittedName>
</protein>
<accession>A0A344TKN2</accession>
<keyword evidence="3" id="KW-1185">Reference proteome</keyword>
<evidence type="ECO:0000313" key="3">
    <source>
        <dbReference type="Proteomes" id="UP000251993"/>
    </source>
</evidence>
<evidence type="ECO:0000259" key="1">
    <source>
        <dbReference type="Pfam" id="PF14534"/>
    </source>
</evidence>
<dbReference type="EMBL" id="CP030850">
    <property type="protein sequence ID" value="AXE19203.1"/>
    <property type="molecule type" value="Genomic_DNA"/>
</dbReference>
<dbReference type="AlphaFoldDB" id="A0A344TKN2"/>
<dbReference type="Pfam" id="PF14534">
    <property type="entry name" value="DUF4440"/>
    <property type="match status" value="1"/>
</dbReference>
<evidence type="ECO:0000313" key="2">
    <source>
        <dbReference type="EMBL" id="AXE19203.1"/>
    </source>
</evidence>
<sequence>MKNISRFTLIGAILLLWVFKSYVALSQTSKETLVADIEKKRFAALVSKDYAYLNQVMGEDIIYCHSNGLIDTKASFIQSIKDGKLVYNEMTADELKVRIYDKTAIITGVCAAKVVSNGQQLNTRFRFTDVYIKRKEGWQMVTWQSLRLP</sequence>
<reference evidence="2 3" key="1">
    <citation type="submission" date="2018-07" db="EMBL/GenBank/DDBJ databases">
        <title>Genome sequencing of Runella.</title>
        <authorList>
            <person name="Baek M.-G."/>
            <person name="Yi H."/>
        </authorList>
    </citation>
    <scope>NUCLEOTIDE SEQUENCE [LARGE SCALE GENOMIC DNA]</scope>
    <source>
        <strain evidence="2 3">HYN0085</strain>
    </source>
</reference>